<comment type="similarity">
    <text evidence="2">Belongs to the EamA transporter family.</text>
</comment>
<organism evidence="8 9">
    <name type="scientific">Angustibacter luteus</name>
    <dbReference type="NCBI Taxonomy" id="658456"/>
    <lineage>
        <taxon>Bacteria</taxon>
        <taxon>Bacillati</taxon>
        <taxon>Actinomycetota</taxon>
        <taxon>Actinomycetes</taxon>
        <taxon>Kineosporiales</taxon>
        <taxon>Kineosporiaceae</taxon>
    </lineage>
</organism>
<accession>A0ABW1JDC9</accession>
<feature type="transmembrane region" description="Helical" evidence="6">
    <location>
        <begin position="185"/>
        <end position="202"/>
    </location>
</feature>
<feature type="transmembrane region" description="Helical" evidence="6">
    <location>
        <begin position="233"/>
        <end position="254"/>
    </location>
</feature>
<evidence type="ECO:0000259" key="7">
    <source>
        <dbReference type="Pfam" id="PF00892"/>
    </source>
</evidence>
<evidence type="ECO:0000256" key="1">
    <source>
        <dbReference type="ARBA" id="ARBA00004141"/>
    </source>
</evidence>
<evidence type="ECO:0000313" key="8">
    <source>
        <dbReference type="EMBL" id="MFC6007175.1"/>
    </source>
</evidence>
<keyword evidence="4 6" id="KW-1133">Transmembrane helix</keyword>
<keyword evidence="9" id="KW-1185">Reference proteome</keyword>
<evidence type="ECO:0000313" key="9">
    <source>
        <dbReference type="Proteomes" id="UP001596189"/>
    </source>
</evidence>
<feature type="transmembrane region" description="Helical" evidence="6">
    <location>
        <begin position="130"/>
        <end position="148"/>
    </location>
</feature>
<comment type="subcellular location">
    <subcellularLocation>
        <location evidence="1">Membrane</location>
        <topology evidence="1">Multi-pass membrane protein</topology>
    </subcellularLocation>
</comment>
<keyword evidence="5 6" id="KW-0472">Membrane</keyword>
<reference evidence="9" key="1">
    <citation type="journal article" date="2019" name="Int. J. Syst. Evol. Microbiol.">
        <title>The Global Catalogue of Microorganisms (GCM) 10K type strain sequencing project: providing services to taxonomists for standard genome sequencing and annotation.</title>
        <authorList>
            <consortium name="The Broad Institute Genomics Platform"/>
            <consortium name="The Broad Institute Genome Sequencing Center for Infectious Disease"/>
            <person name="Wu L."/>
            <person name="Ma J."/>
        </authorList>
    </citation>
    <scope>NUCLEOTIDE SEQUENCE [LARGE SCALE GENOMIC DNA]</scope>
    <source>
        <strain evidence="9">KACC 14249</strain>
    </source>
</reference>
<dbReference type="PANTHER" id="PTHR32322">
    <property type="entry name" value="INNER MEMBRANE TRANSPORTER"/>
    <property type="match status" value="1"/>
</dbReference>
<evidence type="ECO:0000256" key="3">
    <source>
        <dbReference type="ARBA" id="ARBA00022692"/>
    </source>
</evidence>
<dbReference type="Proteomes" id="UP001596189">
    <property type="component" value="Unassembled WGS sequence"/>
</dbReference>
<feature type="domain" description="EamA" evidence="7">
    <location>
        <begin position="156"/>
        <end position="301"/>
    </location>
</feature>
<evidence type="ECO:0000256" key="6">
    <source>
        <dbReference type="SAM" id="Phobius"/>
    </source>
</evidence>
<dbReference type="RefSeq" id="WP_345715982.1">
    <property type="nucleotide sequence ID" value="NZ_BAABFP010000004.1"/>
</dbReference>
<dbReference type="SUPFAM" id="SSF103481">
    <property type="entry name" value="Multidrug resistance efflux transporter EmrE"/>
    <property type="match status" value="2"/>
</dbReference>
<dbReference type="EMBL" id="JBHSRD010000003">
    <property type="protein sequence ID" value="MFC6007175.1"/>
    <property type="molecule type" value="Genomic_DNA"/>
</dbReference>
<feature type="domain" description="EamA" evidence="7">
    <location>
        <begin position="11"/>
        <end position="144"/>
    </location>
</feature>
<protein>
    <submittedName>
        <fullName evidence="8">DMT family transporter</fullName>
    </submittedName>
</protein>
<evidence type="ECO:0000256" key="4">
    <source>
        <dbReference type="ARBA" id="ARBA00022989"/>
    </source>
</evidence>
<feature type="transmembrane region" description="Helical" evidence="6">
    <location>
        <begin position="98"/>
        <end position="118"/>
    </location>
</feature>
<dbReference type="PANTHER" id="PTHR32322:SF2">
    <property type="entry name" value="EAMA DOMAIN-CONTAINING PROTEIN"/>
    <property type="match status" value="1"/>
</dbReference>
<feature type="transmembrane region" description="Helical" evidence="6">
    <location>
        <begin position="261"/>
        <end position="279"/>
    </location>
</feature>
<proteinExistence type="inferred from homology"/>
<dbReference type="Pfam" id="PF00892">
    <property type="entry name" value="EamA"/>
    <property type="match status" value="2"/>
</dbReference>
<gene>
    <name evidence="8" type="ORF">ACFQDO_08540</name>
</gene>
<dbReference type="InterPro" id="IPR000620">
    <property type="entry name" value="EamA_dom"/>
</dbReference>
<feature type="transmembrane region" description="Helical" evidence="6">
    <location>
        <begin position="42"/>
        <end position="61"/>
    </location>
</feature>
<comment type="caution">
    <text evidence="8">The sequence shown here is derived from an EMBL/GenBank/DDBJ whole genome shotgun (WGS) entry which is preliminary data.</text>
</comment>
<dbReference type="InterPro" id="IPR050638">
    <property type="entry name" value="AA-Vitamin_Transporters"/>
</dbReference>
<feature type="transmembrane region" description="Helical" evidence="6">
    <location>
        <begin position="73"/>
        <end position="92"/>
    </location>
</feature>
<keyword evidence="3 6" id="KW-0812">Transmembrane</keyword>
<feature type="transmembrane region" description="Helical" evidence="6">
    <location>
        <begin position="154"/>
        <end position="173"/>
    </location>
</feature>
<name>A0ABW1JDC9_9ACTN</name>
<evidence type="ECO:0000256" key="5">
    <source>
        <dbReference type="ARBA" id="ARBA00023136"/>
    </source>
</evidence>
<feature type="transmembrane region" description="Helical" evidence="6">
    <location>
        <begin position="285"/>
        <end position="302"/>
    </location>
</feature>
<dbReference type="InterPro" id="IPR037185">
    <property type="entry name" value="EmrE-like"/>
</dbReference>
<sequence>MTTHRRSAAVGVAFAVAAAVLFSINATVSKIVLQHGLSPVELVSLRSAGAAVILMGYTAITRPAALRVGRRELVFLAVYGICGIAMVQWLYFVAIARMPVGVALLLEYTAPLMVALWVRFARGEQVRSRVWLALALCLFGLALVAQVWEGLTLDGIGVLAALGAAAALATYYLMGEAGLGQRDPVSLMGWIFTFSAILWAVVKPWWTFPFEVLGDQVDLPGALDGHTVSVGALSAWVVVLGTVAAFGLVLLAVGRVGAARVGILGMIEPVGSALVAWWVLSEQLAPVQLVGGAVVLAGVALAETARRRTADAPSAPTPEGVVP</sequence>
<evidence type="ECO:0000256" key="2">
    <source>
        <dbReference type="ARBA" id="ARBA00007362"/>
    </source>
</evidence>